<feature type="region of interest" description="Disordered" evidence="1">
    <location>
        <begin position="245"/>
        <end position="289"/>
    </location>
</feature>
<protein>
    <recommendedName>
        <fullName evidence="4">DUF3945 domain-containing protein</fullName>
    </recommendedName>
</protein>
<gene>
    <name evidence="2" type="ORF">GCM10011386_20480</name>
</gene>
<dbReference type="Proteomes" id="UP000597338">
    <property type="component" value="Unassembled WGS sequence"/>
</dbReference>
<evidence type="ECO:0008006" key="4">
    <source>
        <dbReference type="Google" id="ProtNLM"/>
    </source>
</evidence>
<evidence type="ECO:0000313" key="2">
    <source>
        <dbReference type="EMBL" id="GGC28335.1"/>
    </source>
</evidence>
<comment type="caution">
    <text evidence="2">The sequence shown here is derived from an EMBL/GenBank/DDBJ whole genome shotgun (WGS) entry which is preliminary data.</text>
</comment>
<proteinExistence type="predicted"/>
<evidence type="ECO:0000313" key="3">
    <source>
        <dbReference type="Proteomes" id="UP000597338"/>
    </source>
</evidence>
<accession>A0ABQ1LXI0</accession>
<keyword evidence="3" id="KW-1185">Reference proteome</keyword>
<evidence type="ECO:0000256" key="1">
    <source>
        <dbReference type="SAM" id="MobiDB-lite"/>
    </source>
</evidence>
<organism evidence="2 3">
    <name type="scientific">Parapedobacter defluvii</name>
    <dbReference type="NCBI Taxonomy" id="2045106"/>
    <lineage>
        <taxon>Bacteria</taxon>
        <taxon>Pseudomonadati</taxon>
        <taxon>Bacteroidota</taxon>
        <taxon>Sphingobacteriia</taxon>
        <taxon>Sphingobacteriales</taxon>
        <taxon>Sphingobacteriaceae</taxon>
        <taxon>Parapedobacter</taxon>
    </lineage>
</organism>
<name>A0ABQ1LXI0_9SPHI</name>
<feature type="compositionally biased region" description="Basic and acidic residues" evidence="1">
    <location>
        <begin position="245"/>
        <end position="263"/>
    </location>
</feature>
<dbReference type="RefSeq" id="WP_188750246.1">
    <property type="nucleotide sequence ID" value="NZ_BMIK01000005.1"/>
</dbReference>
<dbReference type="EMBL" id="BMIK01000005">
    <property type="protein sequence ID" value="GGC28335.1"/>
    <property type="molecule type" value="Genomic_DNA"/>
</dbReference>
<reference evidence="3" key="1">
    <citation type="journal article" date="2019" name="Int. J. Syst. Evol. Microbiol.">
        <title>The Global Catalogue of Microorganisms (GCM) 10K type strain sequencing project: providing services to taxonomists for standard genome sequencing and annotation.</title>
        <authorList>
            <consortium name="The Broad Institute Genomics Platform"/>
            <consortium name="The Broad Institute Genome Sequencing Center for Infectious Disease"/>
            <person name="Wu L."/>
            <person name="Ma J."/>
        </authorList>
    </citation>
    <scope>NUCLEOTIDE SEQUENCE [LARGE SCALE GENOMIC DNA]</scope>
    <source>
        <strain evidence="3">CGMCC 1.15342</strain>
    </source>
</reference>
<sequence length="289" mass="33611">MNEKNLEYLKKTLENLGFGKKLNDVLETAISREMPNFSLGIATRMRPAESKENNAMRTENIDFKINFNRSKESDMYFLNNYKVTLTRKDDPIVREQTFDLMRDHRITALQAYKLLSGLSFEKEVYLRGHNENREQSEGQPQKISMWFKLNLDVTDAYGNHPLRTFRPEYGYDLGKAIAKYPIKGLDVPEKLQEAMTTMRNGNYYHGEMTIGKKSVPVTIAANPQIKTIDIYDKNMVEIRDEAIFPEQAKTKKTEQEQAKEVGNDPKQTQQVEQPWVQETELDTGRKRGR</sequence>